<dbReference type="Proteomes" id="UP000077266">
    <property type="component" value="Unassembled WGS sequence"/>
</dbReference>
<keyword evidence="2" id="KW-1133">Transmembrane helix</keyword>
<evidence type="ECO:0000256" key="1">
    <source>
        <dbReference type="SAM" id="MobiDB-lite"/>
    </source>
</evidence>
<accession>A0A166B090</accession>
<protein>
    <submittedName>
        <fullName evidence="3">Uncharacterized protein</fullName>
    </submittedName>
</protein>
<feature type="transmembrane region" description="Helical" evidence="2">
    <location>
        <begin position="188"/>
        <end position="215"/>
    </location>
</feature>
<name>A0A166B090_EXIGL</name>
<keyword evidence="4" id="KW-1185">Reference proteome</keyword>
<gene>
    <name evidence="3" type="ORF">EXIGLDRAFT_833443</name>
</gene>
<keyword evidence="2" id="KW-0812">Transmembrane</keyword>
<proteinExistence type="predicted"/>
<dbReference type="InParanoid" id="A0A166B090"/>
<dbReference type="EMBL" id="KV425939">
    <property type="protein sequence ID" value="KZV96739.1"/>
    <property type="molecule type" value="Genomic_DNA"/>
</dbReference>
<evidence type="ECO:0000313" key="3">
    <source>
        <dbReference type="EMBL" id="KZV96739.1"/>
    </source>
</evidence>
<dbReference type="AlphaFoldDB" id="A0A166B090"/>
<evidence type="ECO:0000256" key="2">
    <source>
        <dbReference type="SAM" id="Phobius"/>
    </source>
</evidence>
<sequence length="255" mass="26585">MRTLASAATVYPGESSQWRVGSGDEHGVEPVPSDAVDCSSDSFGVLYFGGTGGNAYAEIVFTGNVDVAVYGLVSPSGGPIQVFVDGTFAFAFDQQLQAGTGPVRCAYMGTTPPPEINTFTQHTLRVVYSGDAQHRGYIVNATTGTANTSPPLTTIIPATTSSSTPSSTVTAAPLSPQATQSSHIRARAIYPIAVSCSVVGLVLVSLALCGLTSWWRKRRAMRAPSAAFRAEGRHSFRPQMSEKAAPAPEPGPSTV</sequence>
<feature type="region of interest" description="Disordered" evidence="1">
    <location>
        <begin position="227"/>
        <end position="255"/>
    </location>
</feature>
<reference evidence="3 4" key="1">
    <citation type="journal article" date="2016" name="Mol. Biol. Evol.">
        <title>Comparative Genomics of Early-Diverging Mushroom-Forming Fungi Provides Insights into the Origins of Lignocellulose Decay Capabilities.</title>
        <authorList>
            <person name="Nagy L.G."/>
            <person name="Riley R."/>
            <person name="Tritt A."/>
            <person name="Adam C."/>
            <person name="Daum C."/>
            <person name="Floudas D."/>
            <person name="Sun H."/>
            <person name="Yadav J.S."/>
            <person name="Pangilinan J."/>
            <person name="Larsson K.H."/>
            <person name="Matsuura K."/>
            <person name="Barry K."/>
            <person name="Labutti K."/>
            <person name="Kuo R."/>
            <person name="Ohm R.A."/>
            <person name="Bhattacharya S.S."/>
            <person name="Shirouzu T."/>
            <person name="Yoshinaga Y."/>
            <person name="Martin F.M."/>
            <person name="Grigoriev I.V."/>
            <person name="Hibbett D.S."/>
        </authorList>
    </citation>
    <scope>NUCLEOTIDE SEQUENCE [LARGE SCALE GENOMIC DNA]</scope>
    <source>
        <strain evidence="3 4">HHB12029</strain>
    </source>
</reference>
<keyword evidence="2" id="KW-0472">Membrane</keyword>
<organism evidence="3 4">
    <name type="scientific">Exidia glandulosa HHB12029</name>
    <dbReference type="NCBI Taxonomy" id="1314781"/>
    <lineage>
        <taxon>Eukaryota</taxon>
        <taxon>Fungi</taxon>
        <taxon>Dikarya</taxon>
        <taxon>Basidiomycota</taxon>
        <taxon>Agaricomycotina</taxon>
        <taxon>Agaricomycetes</taxon>
        <taxon>Auriculariales</taxon>
        <taxon>Exidiaceae</taxon>
        <taxon>Exidia</taxon>
    </lineage>
</organism>
<evidence type="ECO:0000313" key="4">
    <source>
        <dbReference type="Proteomes" id="UP000077266"/>
    </source>
</evidence>